<sequence>MERMTKDKKAIYNLLTDTGTIVSQPIKWFTNAPYNHVSIVFDDQLREVYSFARKKLHNPWIAGFIKEEIYAGRFFEDTTCTLLKFYVSEEEFMKMRQIVQYFKENEEQLTYNLPGLFGVLIRYPIKKKNAYFCSQFVAEVFLKSGVYFWDLPPELITPNHFFTNKNFEVIYEGRLYDCPFLVKEEIRNDLPRRLSVSGLVEKIKSFFPYPNL</sequence>
<protein>
    <submittedName>
        <fullName evidence="1">Uncharacterized protein</fullName>
    </submittedName>
</protein>
<dbReference type="AlphaFoldDB" id="A0A150M1N1"/>
<dbReference type="SUPFAM" id="SSF54001">
    <property type="entry name" value="Cysteine proteinases"/>
    <property type="match status" value="1"/>
</dbReference>
<reference evidence="1 2" key="1">
    <citation type="submission" date="2016-01" db="EMBL/GenBank/DDBJ databases">
        <title>Draft Genome Sequences of Seven Thermophilic Sporeformers Isolated from Foods.</title>
        <authorList>
            <person name="Berendsen E.M."/>
            <person name="Wells-Bennik M.H."/>
            <person name="Krawcyk A.O."/>
            <person name="De Jong A."/>
            <person name="Holsappel S."/>
            <person name="Eijlander R.T."/>
            <person name="Kuipers O.P."/>
        </authorList>
    </citation>
    <scope>NUCLEOTIDE SEQUENCE [LARGE SCALE GENOMIC DNA]</scope>
    <source>
        <strain evidence="1 2">B4135</strain>
    </source>
</reference>
<dbReference type="EMBL" id="LQYT01000051">
    <property type="protein sequence ID" value="KYD18413.1"/>
    <property type="molecule type" value="Genomic_DNA"/>
</dbReference>
<name>A0A150M1N1_9BACI</name>
<proteinExistence type="predicted"/>
<dbReference type="Proteomes" id="UP000075683">
    <property type="component" value="Unassembled WGS sequence"/>
</dbReference>
<evidence type="ECO:0000313" key="2">
    <source>
        <dbReference type="Proteomes" id="UP000075683"/>
    </source>
</evidence>
<dbReference type="RefSeq" id="WP_061569079.1">
    <property type="nucleotide sequence ID" value="NZ_LQYT01000051.1"/>
</dbReference>
<evidence type="ECO:0000313" key="1">
    <source>
        <dbReference type="EMBL" id="KYD18413.1"/>
    </source>
</evidence>
<accession>A0A150M1N1</accession>
<comment type="caution">
    <text evidence="1">The sequence shown here is derived from an EMBL/GenBank/DDBJ whole genome shotgun (WGS) entry which is preliminary data.</text>
</comment>
<dbReference type="Gene3D" id="3.90.1720.10">
    <property type="entry name" value="endopeptidase domain like (from Nostoc punctiforme)"/>
    <property type="match status" value="1"/>
</dbReference>
<dbReference type="InterPro" id="IPR038765">
    <property type="entry name" value="Papain-like_cys_pep_sf"/>
</dbReference>
<dbReference type="OrthoDB" id="1645744at2"/>
<organism evidence="1 2">
    <name type="scientific">Caldibacillus debilis</name>
    <dbReference type="NCBI Taxonomy" id="301148"/>
    <lineage>
        <taxon>Bacteria</taxon>
        <taxon>Bacillati</taxon>
        <taxon>Bacillota</taxon>
        <taxon>Bacilli</taxon>
        <taxon>Bacillales</taxon>
        <taxon>Bacillaceae</taxon>
        <taxon>Caldibacillus</taxon>
    </lineage>
</organism>
<dbReference type="PATRIC" id="fig|301148.3.peg.3858"/>
<gene>
    <name evidence="1" type="ORF">B4135_2353</name>
</gene>